<keyword evidence="5" id="KW-1185">Reference proteome</keyword>
<dbReference type="RefSeq" id="WP_009019741.1">
    <property type="nucleotide sequence ID" value="NZ_DS999411.1"/>
</dbReference>
<dbReference type="GO" id="GO:0120010">
    <property type="term" value="P:intermembrane phospholipid transfer"/>
    <property type="evidence" value="ECO:0007669"/>
    <property type="project" value="TreeGrafter"/>
</dbReference>
<name>B8KXL8_9GAMM</name>
<evidence type="ECO:0000313" key="5">
    <source>
        <dbReference type="Proteomes" id="UP000004699"/>
    </source>
</evidence>
<keyword evidence="2 3" id="KW-0732">Signal</keyword>
<dbReference type="HOGENOM" id="CLU_059326_3_1_6"/>
<dbReference type="STRING" id="565045.NOR51B_934"/>
<evidence type="ECO:0000313" key="4">
    <source>
        <dbReference type="EMBL" id="EED34994.1"/>
    </source>
</evidence>
<comment type="similarity">
    <text evidence="1">Belongs to the MlaA family.</text>
</comment>
<proteinExistence type="inferred from homology"/>
<feature type="chain" id="PRO_5002876061" evidence="3">
    <location>
        <begin position="35"/>
        <end position="250"/>
    </location>
</feature>
<dbReference type="PRINTS" id="PR01805">
    <property type="entry name" value="VACJLIPOPROT"/>
</dbReference>
<dbReference type="Pfam" id="PF04333">
    <property type="entry name" value="MlaA"/>
    <property type="match status" value="1"/>
</dbReference>
<protein>
    <submittedName>
        <fullName evidence="4">VacJ family lipoprotein</fullName>
    </submittedName>
</protein>
<gene>
    <name evidence="4" type="ORF">NOR51B_934</name>
</gene>
<dbReference type="PANTHER" id="PTHR30035:SF3">
    <property type="entry name" value="INTERMEMBRANE PHOSPHOLIPID TRANSPORT SYSTEM LIPOPROTEIN MLAA"/>
    <property type="match status" value="1"/>
</dbReference>
<dbReference type="PANTHER" id="PTHR30035">
    <property type="entry name" value="LIPOPROTEIN VACJ-RELATED"/>
    <property type="match status" value="1"/>
</dbReference>
<evidence type="ECO:0000256" key="2">
    <source>
        <dbReference type="ARBA" id="ARBA00022729"/>
    </source>
</evidence>
<keyword evidence="4" id="KW-0449">Lipoprotein</keyword>
<dbReference type="AlphaFoldDB" id="B8KXL8"/>
<dbReference type="GO" id="GO:0016020">
    <property type="term" value="C:membrane"/>
    <property type="evidence" value="ECO:0007669"/>
    <property type="project" value="InterPro"/>
</dbReference>
<evidence type="ECO:0000256" key="1">
    <source>
        <dbReference type="ARBA" id="ARBA00010634"/>
    </source>
</evidence>
<dbReference type="Proteomes" id="UP000004699">
    <property type="component" value="Unassembled WGS sequence"/>
</dbReference>
<dbReference type="eggNOG" id="COG2853">
    <property type="taxonomic scope" value="Bacteria"/>
</dbReference>
<organism evidence="4 5">
    <name type="scientific">Luminiphilus syltensis NOR5-1B</name>
    <dbReference type="NCBI Taxonomy" id="565045"/>
    <lineage>
        <taxon>Bacteria</taxon>
        <taxon>Pseudomonadati</taxon>
        <taxon>Pseudomonadota</taxon>
        <taxon>Gammaproteobacteria</taxon>
        <taxon>Cellvibrionales</taxon>
        <taxon>Halieaceae</taxon>
        <taxon>Luminiphilus</taxon>
    </lineage>
</organism>
<reference evidence="5" key="1">
    <citation type="journal article" date="2013" name="BMC Microbiol.">
        <title>Taxonomy and evolution of bacteriochlorophyll a-containing members of the OM60/NOR5 clade of marine gammaproteobacteria: description of Luminiphilus syltensis gen. nov., sp. nov., reclassification of Haliea rubra as Pseudohaliea rubra gen. nov., comb. nov., and emendation of Chromatocurvus halotolerans.</title>
        <authorList>
            <person name="Spring S."/>
            <person name="Riedel T."/>
            <person name="Sproer C."/>
            <person name="Yan S."/>
            <person name="Harder J."/>
            <person name="Fuchs B.M."/>
        </authorList>
    </citation>
    <scope>NUCLEOTIDE SEQUENCE [LARGE SCALE GENOMIC DNA]</scope>
    <source>
        <strain evidence="5">NOR51-B</strain>
    </source>
</reference>
<dbReference type="InterPro" id="IPR007428">
    <property type="entry name" value="MlaA"/>
</dbReference>
<sequence length="250" mass="27614">MNAEIRKQTMAAKSLWCGVLATLVVLLTPPPALAQSEDDPWEGFNRAVFKFNDTADTYVVRPVAVGYDAVMPDFARVGVNNIFSNFLDVNGLLNALLQGELNGAWRNTSRVVLNTTLGFFGVFDVASDMGIERYPTDFGHTLAKWGVGRGPYVMLPLFGPNTVRSSIGFGVDAYASPMGQLFDDEPEWGLRALNIVDLRAGLLGSDELVTGDRYIFIRDAFLQRREALVNDGRAKDNFSEFEDDWESDGL</sequence>
<feature type="signal peptide" evidence="3">
    <location>
        <begin position="1"/>
        <end position="34"/>
    </location>
</feature>
<evidence type="ECO:0000256" key="3">
    <source>
        <dbReference type="SAM" id="SignalP"/>
    </source>
</evidence>
<accession>B8KXL8</accession>
<dbReference type="EMBL" id="DS999411">
    <property type="protein sequence ID" value="EED34994.1"/>
    <property type="molecule type" value="Genomic_DNA"/>
</dbReference>